<reference evidence="10" key="1">
    <citation type="journal article" date="2020" name="New Phytol.">
        <title>Comparative genomics reveals dynamic genome evolution in host specialist ectomycorrhizal fungi.</title>
        <authorList>
            <person name="Lofgren L.A."/>
            <person name="Nguyen N.H."/>
            <person name="Vilgalys R."/>
            <person name="Ruytinx J."/>
            <person name="Liao H.L."/>
            <person name="Branco S."/>
            <person name="Kuo A."/>
            <person name="LaButti K."/>
            <person name="Lipzen A."/>
            <person name="Andreopoulos W."/>
            <person name="Pangilinan J."/>
            <person name="Riley R."/>
            <person name="Hundley H."/>
            <person name="Na H."/>
            <person name="Barry K."/>
            <person name="Grigoriev I.V."/>
            <person name="Stajich J.E."/>
            <person name="Kennedy P.G."/>
        </authorList>
    </citation>
    <scope>NUCLEOTIDE SEQUENCE</scope>
    <source>
        <strain evidence="10">FC423</strain>
    </source>
</reference>
<proteinExistence type="inferred from homology"/>
<feature type="transmembrane region" description="Helical" evidence="9">
    <location>
        <begin position="28"/>
        <end position="46"/>
    </location>
</feature>
<evidence type="ECO:0000256" key="5">
    <source>
        <dbReference type="ARBA" id="ARBA00022692"/>
    </source>
</evidence>
<dbReference type="InterPro" id="IPR009600">
    <property type="entry name" value="PIG-U"/>
</dbReference>
<evidence type="ECO:0000256" key="9">
    <source>
        <dbReference type="SAM" id="Phobius"/>
    </source>
</evidence>
<feature type="transmembrane region" description="Helical" evidence="9">
    <location>
        <begin position="112"/>
        <end position="133"/>
    </location>
</feature>
<dbReference type="RefSeq" id="XP_041295245.1">
    <property type="nucleotide sequence ID" value="XM_041430397.1"/>
</dbReference>
<keyword evidence="4" id="KW-0337">GPI-anchor biosynthesis</keyword>
<keyword evidence="11" id="KW-1185">Reference proteome</keyword>
<evidence type="ECO:0000256" key="2">
    <source>
        <dbReference type="ARBA" id="ARBA00004687"/>
    </source>
</evidence>
<comment type="similarity">
    <text evidence="3">Belongs to the PIGU family.</text>
</comment>
<evidence type="ECO:0000256" key="4">
    <source>
        <dbReference type="ARBA" id="ARBA00022502"/>
    </source>
</evidence>
<comment type="pathway">
    <text evidence="2">Glycolipid biosynthesis; glycosylphosphatidylinositol-anchor biosynthesis.</text>
</comment>
<keyword evidence="7 9" id="KW-1133">Transmembrane helix</keyword>
<dbReference type="GeneID" id="64692656"/>
<evidence type="ECO:0000256" key="8">
    <source>
        <dbReference type="ARBA" id="ARBA00023136"/>
    </source>
</evidence>
<evidence type="ECO:0000256" key="6">
    <source>
        <dbReference type="ARBA" id="ARBA00022824"/>
    </source>
</evidence>
<dbReference type="PANTHER" id="PTHR13121">
    <property type="entry name" value="GPI TRANSAMIDASE COMPONENT PIG-U"/>
    <property type="match status" value="1"/>
</dbReference>
<feature type="non-terminal residue" evidence="10">
    <location>
        <position position="167"/>
    </location>
</feature>
<sequence>SLTLPDLPPNPGLWWYFFTEMFDHFRPFFLMVFSVHLVIYILPICIKFQHDPLYAAFLFVGVLGTFKAYLTLADPAYPSSLKYMAASPLLSYNPTPSRTHFTRILPDLRHPIITTLLHLHAALLLLLQHILWVSEGRGNANFYYAASMAGGAGLVDARWAGMRIAVG</sequence>
<dbReference type="OrthoDB" id="549017at2759"/>
<organism evidence="10 11">
    <name type="scientific">Suillus discolor</name>
    <dbReference type="NCBI Taxonomy" id="1912936"/>
    <lineage>
        <taxon>Eukaryota</taxon>
        <taxon>Fungi</taxon>
        <taxon>Dikarya</taxon>
        <taxon>Basidiomycota</taxon>
        <taxon>Agaricomycotina</taxon>
        <taxon>Agaricomycetes</taxon>
        <taxon>Agaricomycetidae</taxon>
        <taxon>Boletales</taxon>
        <taxon>Suillineae</taxon>
        <taxon>Suillaceae</taxon>
        <taxon>Suillus</taxon>
    </lineage>
</organism>
<evidence type="ECO:0000256" key="3">
    <source>
        <dbReference type="ARBA" id="ARBA00010026"/>
    </source>
</evidence>
<keyword evidence="8 9" id="KW-0472">Membrane</keyword>
<evidence type="ECO:0000256" key="7">
    <source>
        <dbReference type="ARBA" id="ARBA00022989"/>
    </source>
</evidence>
<evidence type="ECO:0000256" key="1">
    <source>
        <dbReference type="ARBA" id="ARBA00004477"/>
    </source>
</evidence>
<keyword evidence="6" id="KW-0256">Endoplasmic reticulum</keyword>
<gene>
    <name evidence="10" type="ORF">F5147DRAFT_550480</name>
</gene>
<dbReference type="Pfam" id="PF06728">
    <property type="entry name" value="PIG-U"/>
    <property type="match status" value="1"/>
</dbReference>
<dbReference type="GO" id="GO:0006506">
    <property type="term" value="P:GPI anchor biosynthetic process"/>
    <property type="evidence" value="ECO:0007669"/>
    <property type="project" value="UniProtKB-KW"/>
</dbReference>
<dbReference type="PANTHER" id="PTHR13121:SF0">
    <property type="entry name" value="PHOSPHATIDYLINOSITOL GLYCAN ANCHOR BIOSYNTHESIS CLASS U PROTEIN"/>
    <property type="match status" value="1"/>
</dbReference>
<dbReference type="Proteomes" id="UP000823399">
    <property type="component" value="Unassembled WGS sequence"/>
</dbReference>
<feature type="transmembrane region" description="Helical" evidence="9">
    <location>
        <begin position="53"/>
        <end position="72"/>
    </location>
</feature>
<comment type="caution">
    <text evidence="10">The sequence shown here is derived from an EMBL/GenBank/DDBJ whole genome shotgun (WGS) entry which is preliminary data.</text>
</comment>
<protein>
    <submittedName>
        <fullName evidence="10">GPI transamidase subunit PIG-U</fullName>
    </submittedName>
</protein>
<dbReference type="EMBL" id="JABBWM010000015">
    <property type="protein sequence ID" value="KAG2112314.1"/>
    <property type="molecule type" value="Genomic_DNA"/>
</dbReference>
<dbReference type="GO" id="GO:0042765">
    <property type="term" value="C:GPI-anchor transamidase complex"/>
    <property type="evidence" value="ECO:0007669"/>
    <property type="project" value="InterPro"/>
</dbReference>
<accession>A0A9P7FCE7</accession>
<evidence type="ECO:0000313" key="10">
    <source>
        <dbReference type="EMBL" id="KAG2112314.1"/>
    </source>
</evidence>
<evidence type="ECO:0000313" key="11">
    <source>
        <dbReference type="Proteomes" id="UP000823399"/>
    </source>
</evidence>
<dbReference type="GO" id="GO:0016255">
    <property type="term" value="P:attachment of GPI anchor to protein"/>
    <property type="evidence" value="ECO:0007669"/>
    <property type="project" value="InterPro"/>
</dbReference>
<comment type="subcellular location">
    <subcellularLocation>
        <location evidence="1">Endoplasmic reticulum membrane</location>
        <topology evidence="1">Multi-pass membrane protein</topology>
    </subcellularLocation>
</comment>
<name>A0A9P7FCE7_9AGAM</name>
<feature type="non-terminal residue" evidence="10">
    <location>
        <position position="1"/>
    </location>
</feature>
<dbReference type="AlphaFoldDB" id="A0A9P7FCE7"/>
<keyword evidence="5 9" id="KW-0812">Transmembrane</keyword>